<dbReference type="GO" id="GO:0003677">
    <property type="term" value="F:DNA binding"/>
    <property type="evidence" value="ECO:0007669"/>
    <property type="project" value="UniProtKB-KW"/>
</dbReference>
<dbReference type="Pfam" id="PF07282">
    <property type="entry name" value="Cas12f1-like_TNB"/>
    <property type="match status" value="1"/>
</dbReference>
<evidence type="ECO:0000313" key="9">
    <source>
        <dbReference type="Proteomes" id="UP000176944"/>
    </source>
</evidence>
<dbReference type="Pfam" id="PF01385">
    <property type="entry name" value="OrfB_IS605"/>
    <property type="match status" value="1"/>
</dbReference>
<dbReference type="NCBIfam" id="NF040570">
    <property type="entry name" value="guided_TnpB"/>
    <property type="match status" value="1"/>
</dbReference>
<dbReference type="NCBIfam" id="TIGR01766">
    <property type="entry name" value="IS200/IS605 family accessory protein TnpB-like domain"/>
    <property type="match status" value="1"/>
</dbReference>
<comment type="similarity">
    <text evidence="2">In the N-terminal section; belongs to the transposase 2 family.</text>
</comment>
<dbReference type="Proteomes" id="UP000176944">
    <property type="component" value="Chromosome"/>
</dbReference>
<organism evidence="8 9">
    <name type="scientific">Moorena producens (strain JHB)</name>
    <dbReference type="NCBI Taxonomy" id="1454205"/>
    <lineage>
        <taxon>Bacteria</taxon>
        <taxon>Bacillati</taxon>
        <taxon>Cyanobacteriota</taxon>
        <taxon>Cyanophyceae</taxon>
        <taxon>Coleofasciculales</taxon>
        <taxon>Coleofasciculaceae</taxon>
        <taxon>Moorena</taxon>
    </lineage>
</organism>
<keyword evidence="5" id="KW-0233">DNA recombination</keyword>
<proteinExistence type="inferred from homology"/>
<evidence type="ECO:0000256" key="1">
    <source>
        <dbReference type="ARBA" id="ARBA00008761"/>
    </source>
</evidence>
<evidence type="ECO:0000256" key="4">
    <source>
        <dbReference type="ARBA" id="ARBA00023125"/>
    </source>
</evidence>
<gene>
    <name evidence="8" type="ORF">BJP36_34360</name>
</gene>
<evidence type="ECO:0000259" key="7">
    <source>
        <dbReference type="Pfam" id="PF07282"/>
    </source>
</evidence>
<dbReference type="InterPro" id="IPR001959">
    <property type="entry name" value="Transposase"/>
</dbReference>
<accession>A0A1D9G9F8</accession>
<dbReference type="EMBL" id="CP017708">
    <property type="protein sequence ID" value="AOY84257.1"/>
    <property type="molecule type" value="Genomic_DNA"/>
</dbReference>
<dbReference type="InterPro" id="IPR010095">
    <property type="entry name" value="Cas12f1-like_TNB"/>
</dbReference>
<evidence type="ECO:0000313" key="8">
    <source>
        <dbReference type="EMBL" id="AOY84257.1"/>
    </source>
</evidence>
<dbReference type="GO" id="GO:0032196">
    <property type="term" value="P:transposition"/>
    <property type="evidence" value="ECO:0007669"/>
    <property type="project" value="UniProtKB-KW"/>
</dbReference>
<keyword evidence="3" id="KW-0815">Transposition</keyword>
<evidence type="ECO:0000259" key="6">
    <source>
        <dbReference type="Pfam" id="PF01385"/>
    </source>
</evidence>
<evidence type="ECO:0000256" key="2">
    <source>
        <dbReference type="ARBA" id="ARBA00011044"/>
    </source>
</evidence>
<feature type="domain" description="Probable transposase IS891/IS1136/IS1341" evidence="6">
    <location>
        <begin position="23"/>
        <end position="123"/>
    </location>
</feature>
<dbReference type="GO" id="GO:0006310">
    <property type="term" value="P:DNA recombination"/>
    <property type="evidence" value="ECO:0007669"/>
    <property type="project" value="UniProtKB-KW"/>
</dbReference>
<dbReference type="PANTHER" id="PTHR30405">
    <property type="entry name" value="TRANSPOSASE"/>
    <property type="match status" value="1"/>
</dbReference>
<comment type="similarity">
    <text evidence="1">In the C-terminal section; belongs to the transposase 35 family.</text>
</comment>
<evidence type="ECO:0008006" key="10">
    <source>
        <dbReference type="Google" id="ProtNLM"/>
    </source>
</evidence>
<dbReference type="PANTHER" id="PTHR30405:SF11">
    <property type="entry name" value="RNA-GUIDED DNA ENDONUCLEASE RV2885C-RELATED"/>
    <property type="match status" value="1"/>
</dbReference>
<dbReference type="AlphaFoldDB" id="A0A1D9G9F8"/>
<protein>
    <recommendedName>
        <fullName evidence="10">Transposase</fullName>
    </recommendedName>
</protein>
<sequence length="207" mass="23218">MAIDNIDVGVAIGIAIGAAIKVRETIGVDIGINTLATCSDRTKFANIKAYRQAKKQLIRHQRAVSKKVIGSKNRRKAVKKLAKVHKKVADIIADALHKLTTWLAKNHSTIVIEDLNVSGMLKNHKLASAIADCGFYEFKRQLTYKCEWYGSELVIADRYYPSSQICSNCGHQQKMPLHLRTYECSECSFEADRDLNAAINLKNYVHQ</sequence>
<reference evidence="9" key="1">
    <citation type="submission" date="2016-10" db="EMBL/GenBank/DDBJ databases">
        <title>Comparative genomics uncovers the prolific and rare metabolic potential of the cyanobacterial genus Moorea.</title>
        <authorList>
            <person name="Leao T."/>
            <person name="Castelao G."/>
            <person name="Korobeynikov A."/>
            <person name="Monroe E.A."/>
            <person name="Podell S."/>
            <person name="Glukhov E."/>
            <person name="Allen E."/>
            <person name="Gerwick W.H."/>
            <person name="Gerwick L."/>
        </authorList>
    </citation>
    <scope>NUCLEOTIDE SEQUENCE [LARGE SCALE GENOMIC DNA]</scope>
    <source>
        <strain evidence="9">JHB</strain>
    </source>
</reference>
<feature type="domain" description="Cas12f1-like TNB" evidence="7">
    <location>
        <begin position="135"/>
        <end position="201"/>
    </location>
</feature>
<keyword evidence="4" id="KW-0238">DNA-binding</keyword>
<evidence type="ECO:0000256" key="5">
    <source>
        <dbReference type="ARBA" id="ARBA00023172"/>
    </source>
</evidence>
<evidence type="ECO:0000256" key="3">
    <source>
        <dbReference type="ARBA" id="ARBA00022578"/>
    </source>
</evidence>
<dbReference type="InterPro" id="IPR051399">
    <property type="entry name" value="RNA-guided_DNA_endo/Transpos"/>
</dbReference>
<name>A0A1D9G9F8_MOOP1</name>